<sequence length="183" mass="20180">MGSPGVQHVVAHREQTNLNRKTQKPNLACWAKRSRYGACVADGLTVDTSVCDGGVNRLLVGVTLTLHHGADAVFHDSHALLVQHASGTFAQVDLRHSHRPIDAVLRVALSWNAVDGVDGALAFVADKRSKWEVPYDDVHPDRCSFVVDQRSGINTLDDKLLVYRTWGCMFTFPHPRALDRTCS</sequence>
<accession>A0AAD4GCQ8</accession>
<name>A0AAD4GCQ8_BOLED</name>
<protein>
    <submittedName>
        <fullName evidence="1">Uncharacterized protein</fullName>
    </submittedName>
</protein>
<evidence type="ECO:0000313" key="1">
    <source>
        <dbReference type="EMBL" id="KAF8437715.1"/>
    </source>
</evidence>
<reference evidence="1" key="1">
    <citation type="submission" date="2019-10" db="EMBL/GenBank/DDBJ databases">
        <authorList>
            <consortium name="DOE Joint Genome Institute"/>
            <person name="Kuo A."/>
            <person name="Miyauchi S."/>
            <person name="Kiss E."/>
            <person name="Drula E."/>
            <person name="Kohler A."/>
            <person name="Sanchez-Garcia M."/>
            <person name="Andreopoulos B."/>
            <person name="Barry K.W."/>
            <person name="Bonito G."/>
            <person name="Buee M."/>
            <person name="Carver A."/>
            <person name="Chen C."/>
            <person name="Cichocki N."/>
            <person name="Clum A."/>
            <person name="Culley D."/>
            <person name="Crous P.W."/>
            <person name="Fauchery L."/>
            <person name="Girlanda M."/>
            <person name="Hayes R."/>
            <person name="Keri Z."/>
            <person name="LaButti K."/>
            <person name="Lipzen A."/>
            <person name="Lombard V."/>
            <person name="Magnuson J."/>
            <person name="Maillard F."/>
            <person name="Morin E."/>
            <person name="Murat C."/>
            <person name="Nolan M."/>
            <person name="Ohm R."/>
            <person name="Pangilinan J."/>
            <person name="Pereira M."/>
            <person name="Perotto S."/>
            <person name="Peter M."/>
            <person name="Riley R."/>
            <person name="Sitrit Y."/>
            <person name="Stielow B."/>
            <person name="Szollosi G."/>
            <person name="Zifcakova L."/>
            <person name="Stursova M."/>
            <person name="Spatafora J.W."/>
            <person name="Tedersoo L."/>
            <person name="Vaario L.-M."/>
            <person name="Yamada A."/>
            <person name="Yan M."/>
            <person name="Wang P."/>
            <person name="Xu J."/>
            <person name="Bruns T."/>
            <person name="Baldrian P."/>
            <person name="Vilgalys R."/>
            <person name="Henrissat B."/>
            <person name="Grigoriev I.V."/>
            <person name="Hibbett D."/>
            <person name="Nagy L.G."/>
            <person name="Martin F.M."/>
        </authorList>
    </citation>
    <scope>NUCLEOTIDE SEQUENCE</scope>
    <source>
        <strain evidence="1">BED1</strain>
    </source>
</reference>
<organism evidence="1 2">
    <name type="scientific">Boletus edulis BED1</name>
    <dbReference type="NCBI Taxonomy" id="1328754"/>
    <lineage>
        <taxon>Eukaryota</taxon>
        <taxon>Fungi</taxon>
        <taxon>Dikarya</taxon>
        <taxon>Basidiomycota</taxon>
        <taxon>Agaricomycotina</taxon>
        <taxon>Agaricomycetes</taxon>
        <taxon>Agaricomycetidae</taxon>
        <taxon>Boletales</taxon>
        <taxon>Boletineae</taxon>
        <taxon>Boletaceae</taxon>
        <taxon>Boletoideae</taxon>
        <taxon>Boletus</taxon>
    </lineage>
</organism>
<dbReference type="AlphaFoldDB" id="A0AAD4GCQ8"/>
<dbReference type="EMBL" id="WHUW01000018">
    <property type="protein sequence ID" value="KAF8437715.1"/>
    <property type="molecule type" value="Genomic_DNA"/>
</dbReference>
<comment type="caution">
    <text evidence="1">The sequence shown here is derived from an EMBL/GenBank/DDBJ whole genome shotgun (WGS) entry which is preliminary data.</text>
</comment>
<evidence type="ECO:0000313" key="2">
    <source>
        <dbReference type="Proteomes" id="UP001194468"/>
    </source>
</evidence>
<proteinExistence type="predicted"/>
<gene>
    <name evidence="1" type="ORF">L210DRAFT_2342355</name>
</gene>
<keyword evidence="2" id="KW-1185">Reference proteome</keyword>
<dbReference type="Proteomes" id="UP001194468">
    <property type="component" value="Unassembled WGS sequence"/>
</dbReference>
<reference evidence="1" key="2">
    <citation type="journal article" date="2020" name="Nat. Commun.">
        <title>Large-scale genome sequencing of mycorrhizal fungi provides insights into the early evolution of symbiotic traits.</title>
        <authorList>
            <person name="Miyauchi S."/>
            <person name="Kiss E."/>
            <person name="Kuo A."/>
            <person name="Drula E."/>
            <person name="Kohler A."/>
            <person name="Sanchez-Garcia M."/>
            <person name="Morin E."/>
            <person name="Andreopoulos B."/>
            <person name="Barry K.W."/>
            <person name="Bonito G."/>
            <person name="Buee M."/>
            <person name="Carver A."/>
            <person name="Chen C."/>
            <person name="Cichocki N."/>
            <person name="Clum A."/>
            <person name="Culley D."/>
            <person name="Crous P.W."/>
            <person name="Fauchery L."/>
            <person name="Girlanda M."/>
            <person name="Hayes R.D."/>
            <person name="Keri Z."/>
            <person name="LaButti K."/>
            <person name="Lipzen A."/>
            <person name="Lombard V."/>
            <person name="Magnuson J."/>
            <person name="Maillard F."/>
            <person name="Murat C."/>
            <person name="Nolan M."/>
            <person name="Ohm R.A."/>
            <person name="Pangilinan J."/>
            <person name="Pereira M.F."/>
            <person name="Perotto S."/>
            <person name="Peter M."/>
            <person name="Pfister S."/>
            <person name="Riley R."/>
            <person name="Sitrit Y."/>
            <person name="Stielow J.B."/>
            <person name="Szollosi G."/>
            <person name="Zifcakova L."/>
            <person name="Stursova M."/>
            <person name="Spatafora J.W."/>
            <person name="Tedersoo L."/>
            <person name="Vaario L.M."/>
            <person name="Yamada A."/>
            <person name="Yan M."/>
            <person name="Wang P."/>
            <person name="Xu J."/>
            <person name="Bruns T."/>
            <person name="Baldrian P."/>
            <person name="Vilgalys R."/>
            <person name="Dunand C."/>
            <person name="Henrissat B."/>
            <person name="Grigoriev I.V."/>
            <person name="Hibbett D."/>
            <person name="Nagy L.G."/>
            <person name="Martin F.M."/>
        </authorList>
    </citation>
    <scope>NUCLEOTIDE SEQUENCE</scope>
    <source>
        <strain evidence="1">BED1</strain>
    </source>
</reference>